<feature type="compositionally biased region" description="Basic and acidic residues" evidence="10">
    <location>
        <begin position="491"/>
        <end position="501"/>
    </location>
</feature>
<dbReference type="InterPro" id="IPR001356">
    <property type="entry name" value="HD"/>
</dbReference>
<evidence type="ECO:0000256" key="8">
    <source>
        <dbReference type="PROSITE-ProRule" id="PRU00108"/>
    </source>
</evidence>
<keyword evidence="6 8" id="KW-0539">Nucleus</keyword>
<dbReference type="SUPFAM" id="SSF46689">
    <property type="entry name" value="Homeodomain-like"/>
    <property type="match status" value="2"/>
</dbReference>
<dbReference type="OrthoDB" id="6159439at2759"/>
<proteinExistence type="predicted"/>
<dbReference type="GO" id="GO:0005634">
    <property type="term" value="C:nucleus"/>
    <property type="evidence" value="ECO:0007669"/>
    <property type="project" value="UniProtKB-SubCell"/>
</dbReference>
<feature type="DNA-binding region" description="Homeobox" evidence="8">
    <location>
        <begin position="416"/>
        <end position="459"/>
    </location>
</feature>
<feature type="compositionally biased region" description="Basic residues" evidence="10">
    <location>
        <begin position="574"/>
        <end position="583"/>
    </location>
</feature>
<comment type="subcellular location">
    <subcellularLocation>
        <location evidence="1 8 9">Nucleus</location>
    </subcellularLocation>
</comment>
<evidence type="ECO:0008006" key="15">
    <source>
        <dbReference type="Google" id="ProtNLM"/>
    </source>
</evidence>
<evidence type="ECO:0000259" key="11">
    <source>
        <dbReference type="PROSITE" id="PS50071"/>
    </source>
</evidence>
<keyword evidence="14" id="KW-1185">Reference proteome</keyword>
<dbReference type="GO" id="GO:0003677">
    <property type="term" value="F:DNA binding"/>
    <property type="evidence" value="ECO:0007669"/>
    <property type="project" value="UniProtKB-UniRule"/>
</dbReference>
<feature type="domain" description="Homeobox" evidence="11">
    <location>
        <begin position="414"/>
        <end position="458"/>
    </location>
</feature>
<feature type="domain" description="Homeobox" evidence="11">
    <location>
        <begin position="680"/>
        <end position="730"/>
    </location>
</feature>
<accession>A0A3S2U179</accession>
<dbReference type="PANTHER" id="PTHR15467:SF10">
    <property type="entry name" value="HOMEOBOX AND LEUCINE ZIPPER ENCODING B-RELATED"/>
    <property type="match status" value="1"/>
</dbReference>
<dbReference type="Gene3D" id="3.30.160.60">
    <property type="entry name" value="Classic Zinc Finger"/>
    <property type="match status" value="1"/>
</dbReference>
<dbReference type="PROSITE" id="PS50071">
    <property type="entry name" value="HOMEOBOX_2"/>
    <property type="match status" value="2"/>
</dbReference>
<name>A0A3S2U179_ORYJA</name>
<dbReference type="SUPFAM" id="SSF57845">
    <property type="entry name" value="B-box zinc-binding domain"/>
    <property type="match status" value="1"/>
</dbReference>
<dbReference type="Gene3D" id="4.10.830.40">
    <property type="match status" value="1"/>
</dbReference>
<keyword evidence="3" id="KW-0862">Zinc</keyword>
<dbReference type="SMART" id="SM00389">
    <property type="entry name" value="HOX"/>
    <property type="match status" value="2"/>
</dbReference>
<dbReference type="CDD" id="cd19769">
    <property type="entry name" value="Bbox2_TRIM16-like"/>
    <property type="match status" value="1"/>
</dbReference>
<dbReference type="Pfam" id="PF00046">
    <property type="entry name" value="Homeodomain"/>
    <property type="match status" value="1"/>
</dbReference>
<reference evidence="13 14" key="2">
    <citation type="submission" date="2019-01" db="EMBL/GenBank/DDBJ databases">
        <title>A chromosome length genome reference of the Java medaka (oryzias javanicus).</title>
        <authorList>
            <person name="Herpin A."/>
            <person name="Takehana Y."/>
            <person name="Naruse K."/>
            <person name="Ansai S."/>
            <person name="Kawaguchi M."/>
        </authorList>
    </citation>
    <scope>NUCLEOTIDE SEQUENCE [LARGE SCALE GENOMIC DNA]</scope>
    <source>
        <strain evidence="13">RS831</strain>
        <tissue evidence="13">Whole body</tissue>
    </source>
</reference>
<keyword evidence="2 7" id="KW-0479">Metal-binding</keyword>
<dbReference type="Gene3D" id="1.10.10.60">
    <property type="entry name" value="Homeodomain-like"/>
    <property type="match status" value="2"/>
</dbReference>
<feature type="domain" description="B box-type" evidence="12">
    <location>
        <begin position="48"/>
        <end position="89"/>
    </location>
</feature>
<dbReference type="GO" id="GO:0000981">
    <property type="term" value="F:DNA-binding transcription factor activity, RNA polymerase II-specific"/>
    <property type="evidence" value="ECO:0007669"/>
    <property type="project" value="TreeGrafter"/>
</dbReference>
<evidence type="ECO:0000256" key="5">
    <source>
        <dbReference type="ARBA" id="ARBA00023155"/>
    </source>
</evidence>
<evidence type="ECO:0000256" key="9">
    <source>
        <dbReference type="RuleBase" id="RU000682"/>
    </source>
</evidence>
<dbReference type="SMART" id="SM00336">
    <property type="entry name" value="BBOX"/>
    <property type="match status" value="1"/>
</dbReference>
<dbReference type="InterPro" id="IPR000315">
    <property type="entry name" value="Znf_B-box"/>
</dbReference>
<evidence type="ECO:0000256" key="6">
    <source>
        <dbReference type="ARBA" id="ARBA00023242"/>
    </source>
</evidence>
<sequence>MCSEEDRKPAKKMCLKCEISMCVQHLQAHLTTPVLLQTHPLTEPTALGAATKCPQHGKLLEYFCLDDMACVCVSCAIEDQHRLHNMKTFSTAQKELMEKLIIEHKALQSKTEEDNMSLEKWEKGKREELSMGAVRLVEAVNNLRDLSLTSVQSSVSARMVSIRTSKSSIQSIQGEKDTFRFLQMYSQVHQDLEKAKAVDLRKGLEPGEHRNKLVQEIMQSGEKILMDTTHFLRSLLSLVDPENHQTCGIASPDLFFEPLTQKSSISVSKDKRTVFYNSGMGDSSTTLLIKSSKSTPNLQRWIVVLTEDADWMVGFCDKRSPQNFKDGPVYGLSYRSHFQTKMRQLAVGRIFRTPQKTPVHIAGTPTLSGSGENPPQTHRADISRPLCLPLVSESRKVIWVDSEQVELQLKEQPELENAFDQFPYLTVKQTAALAQSCSLHPDQVKVWFMAKRLEYGISWDCEDIHEVYGKIRAGQGDEGEEKGPDSSAMRSGEEQSVEDRGLLGACEAMKQKPEQGQPQRNGKKGKLEEKKSKKRKKKSVVNRRKKKQTIEGTAKKATNPMLKSNTLLDGAINTRKRTRKRPVSNRVNPPNKSRPLPDDPLSPDITVPTNPANRCFGESKEVKIEQREESKNATDVKLKELIKGSDSPITDDQTTFPKQQHGDVPHPYKNPSQTFVRRKTDFQLLTLKMAFLDSQYPTSELYCHLNEVTGINRTNLVKWFRDMRYYTKKQKPGWMTVEKHKQVLGNILYRQCINKIRKMEKQENV</sequence>
<evidence type="ECO:0000256" key="3">
    <source>
        <dbReference type="ARBA" id="ARBA00022833"/>
    </source>
</evidence>
<feature type="region of interest" description="Disordered" evidence="10">
    <location>
        <begin position="645"/>
        <end position="672"/>
    </location>
</feature>
<evidence type="ECO:0000256" key="7">
    <source>
        <dbReference type="PROSITE-ProRule" id="PRU00024"/>
    </source>
</evidence>
<evidence type="ECO:0000256" key="4">
    <source>
        <dbReference type="ARBA" id="ARBA00023125"/>
    </source>
</evidence>
<dbReference type="PANTHER" id="PTHR15467">
    <property type="entry name" value="ZINC-FINGERS AND HOMEOBOXES RELATED"/>
    <property type="match status" value="1"/>
</dbReference>
<dbReference type="PROSITE" id="PS50119">
    <property type="entry name" value="ZF_BBOX"/>
    <property type="match status" value="1"/>
</dbReference>
<dbReference type="Proteomes" id="UP000283210">
    <property type="component" value="Chromosome 18"/>
</dbReference>
<evidence type="ECO:0000256" key="10">
    <source>
        <dbReference type="SAM" id="MobiDB-lite"/>
    </source>
</evidence>
<keyword evidence="2 7" id="KW-0863">Zinc-finger</keyword>
<keyword evidence="5 8" id="KW-0371">Homeobox</keyword>
<dbReference type="Pfam" id="PF00643">
    <property type="entry name" value="zf-B_box"/>
    <property type="match status" value="1"/>
</dbReference>
<evidence type="ECO:0000256" key="1">
    <source>
        <dbReference type="ARBA" id="ARBA00004123"/>
    </source>
</evidence>
<gene>
    <name evidence="13" type="ORF">OJAV_G00180910</name>
</gene>
<dbReference type="GO" id="GO:0008270">
    <property type="term" value="F:zinc ion binding"/>
    <property type="evidence" value="ECO:0007669"/>
    <property type="project" value="UniProtKB-KW"/>
</dbReference>
<feature type="compositionally biased region" description="Basic residues" evidence="10">
    <location>
        <begin position="532"/>
        <end position="547"/>
    </location>
</feature>
<evidence type="ECO:0000313" key="13">
    <source>
        <dbReference type="EMBL" id="RVE60414.1"/>
    </source>
</evidence>
<feature type="region of interest" description="Disordered" evidence="10">
    <location>
        <begin position="472"/>
        <end position="614"/>
    </location>
</feature>
<evidence type="ECO:0000313" key="14">
    <source>
        <dbReference type="Proteomes" id="UP000283210"/>
    </source>
</evidence>
<reference evidence="13 14" key="1">
    <citation type="submission" date="2018-11" db="EMBL/GenBank/DDBJ databases">
        <authorList>
            <person name="Lopez-Roques C."/>
            <person name="Donnadieu C."/>
            <person name="Bouchez O."/>
            <person name="Klopp C."/>
            <person name="Cabau C."/>
            <person name="Zahm M."/>
        </authorList>
    </citation>
    <scope>NUCLEOTIDE SEQUENCE [LARGE SCALE GENOMIC DNA]</scope>
    <source>
        <strain evidence="13">RS831</strain>
        <tissue evidence="13">Whole body</tissue>
    </source>
</reference>
<keyword evidence="4 8" id="KW-0238">DNA-binding</keyword>
<dbReference type="AlphaFoldDB" id="A0A3S2U179"/>
<feature type="compositionally biased region" description="Polar residues" evidence="10">
    <location>
        <begin position="647"/>
        <end position="658"/>
    </location>
</feature>
<evidence type="ECO:0000259" key="12">
    <source>
        <dbReference type="PROSITE" id="PS50119"/>
    </source>
</evidence>
<organism evidence="13 14">
    <name type="scientific">Oryzias javanicus</name>
    <name type="common">Javanese ricefish</name>
    <name type="synonym">Aplocheilus javanicus</name>
    <dbReference type="NCBI Taxonomy" id="123683"/>
    <lineage>
        <taxon>Eukaryota</taxon>
        <taxon>Metazoa</taxon>
        <taxon>Chordata</taxon>
        <taxon>Craniata</taxon>
        <taxon>Vertebrata</taxon>
        <taxon>Euteleostomi</taxon>
        <taxon>Actinopterygii</taxon>
        <taxon>Neopterygii</taxon>
        <taxon>Teleostei</taxon>
        <taxon>Neoteleostei</taxon>
        <taxon>Acanthomorphata</taxon>
        <taxon>Ovalentaria</taxon>
        <taxon>Atherinomorphae</taxon>
        <taxon>Beloniformes</taxon>
        <taxon>Adrianichthyidae</taxon>
        <taxon>Oryziinae</taxon>
        <taxon>Oryzias</taxon>
    </lineage>
</organism>
<dbReference type="CDD" id="cd00086">
    <property type="entry name" value="homeodomain"/>
    <property type="match status" value="2"/>
</dbReference>
<dbReference type="InterPro" id="IPR009057">
    <property type="entry name" value="Homeodomain-like_sf"/>
</dbReference>
<protein>
    <recommendedName>
        <fullName evidence="15">B box-type domain-containing protein</fullName>
    </recommendedName>
</protein>
<feature type="DNA-binding region" description="Homeobox" evidence="8">
    <location>
        <begin position="682"/>
        <end position="731"/>
    </location>
</feature>
<evidence type="ECO:0000256" key="2">
    <source>
        <dbReference type="ARBA" id="ARBA00022771"/>
    </source>
</evidence>
<dbReference type="EMBL" id="CM012454">
    <property type="protein sequence ID" value="RVE60414.1"/>
    <property type="molecule type" value="Genomic_DNA"/>
</dbReference>